<dbReference type="Pfam" id="PF05345">
    <property type="entry name" value="He_PIG"/>
    <property type="match status" value="13"/>
</dbReference>
<dbReference type="Gene3D" id="2.60.40.3440">
    <property type="match status" value="8"/>
</dbReference>
<feature type="domain" description="Cadherin" evidence="4">
    <location>
        <begin position="1305"/>
        <end position="1403"/>
    </location>
</feature>
<dbReference type="NCBIfam" id="NF012211">
    <property type="entry name" value="tand_rpt_95"/>
    <property type="match status" value="16"/>
</dbReference>
<dbReference type="InterPro" id="IPR002126">
    <property type="entry name" value="Cadherin-like_dom"/>
</dbReference>
<dbReference type="GeneID" id="79176226"/>
<keyword evidence="2" id="KW-0472">Membrane</keyword>
<dbReference type="PATRIC" id="fig|1298593.3.peg.1269"/>
<feature type="chain" id="PRO_5004065855" evidence="3">
    <location>
        <begin position="21"/>
        <end position="3596"/>
    </location>
</feature>
<dbReference type="GO" id="GO:0005886">
    <property type="term" value="C:plasma membrane"/>
    <property type="evidence" value="ECO:0007669"/>
    <property type="project" value="UniProtKB-SubCell"/>
</dbReference>
<dbReference type="InterPro" id="IPR006644">
    <property type="entry name" value="Cadg"/>
</dbReference>
<evidence type="ECO:0000313" key="6">
    <source>
        <dbReference type="Proteomes" id="UP000011866"/>
    </source>
</evidence>
<dbReference type="eggNOG" id="COG3209">
    <property type="taxonomic scope" value="Bacteria"/>
</dbReference>
<proteinExistence type="predicted"/>
<dbReference type="InterPro" id="IPR015919">
    <property type="entry name" value="Cadherin-like_sf"/>
</dbReference>
<dbReference type="PROSITE" id="PS51257">
    <property type="entry name" value="PROKAR_LIPOPROTEIN"/>
    <property type="match status" value="1"/>
</dbReference>
<feature type="domain" description="Cadherin" evidence="4">
    <location>
        <begin position="368"/>
        <end position="460"/>
    </location>
</feature>
<dbReference type="RefSeq" id="WP_015486484.1">
    <property type="nucleotide sequence ID" value="NC_020888.1"/>
</dbReference>
<feature type="signal peptide" evidence="3">
    <location>
        <begin position="1"/>
        <end position="20"/>
    </location>
</feature>
<evidence type="ECO:0000256" key="1">
    <source>
        <dbReference type="ARBA" id="ARBA00022692"/>
    </source>
</evidence>
<keyword evidence="2" id="KW-1133">Transmembrane helix</keyword>
<keyword evidence="3" id="KW-0732">Signal</keyword>
<evidence type="ECO:0000256" key="2">
    <source>
        <dbReference type="ARBA" id="ARBA00022989"/>
    </source>
</evidence>
<dbReference type="InterPro" id="IPR013783">
    <property type="entry name" value="Ig-like_fold"/>
</dbReference>
<evidence type="ECO:0000259" key="4">
    <source>
        <dbReference type="PROSITE" id="PS50268"/>
    </source>
</evidence>
<dbReference type="PANTHER" id="PTHR24026:SF126">
    <property type="entry name" value="PROTOCADHERIN FAT 4"/>
    <property type="match status" value="1"/>
</dbReference>
<accession>M5E2D4</accession>
<dbReference type="PROSITE" id="PS50268">
    <property type="entry name" value="CADHERIN_2"/>
    <property type="match status" value="5"/>
</dbReference>
<dbReference type="HOGENOM" id="CLU_224627_0_0_6"/>
<feature type="domain" description="Cadherin" evidence="4">
    <location>
        <begin position="2534"/>
        <end position="2627"/>
    </location>
</feature>
<evidence type="ECO:0000256" key="3">
    <source>
        <dbReference type="SAM" id="SignalP"/>
    </source>
</evidence>
<gene>
    <name evidence="5" type="ORF">TOL_1324</name>
</gene>
<dbReference type="KEGG" id="tol:TOL_1324"/>
<keyword evidence="1" id="KW-0812">Transmembrane</keyword>
<keyword evidence="6" id="KW-1185">Reference proteome</keyword>
<dbReference type="PANTHER" id="PTHR24026">
    <property type="entry name" value="FAT ATYPICAL CADHERIN-RELATED"/>
    <property type="match status" value="1"/>
</dbReference>
<dbReference type="SUPFAM" id="SSF49313">
    <property type="entry name" value="Cadherin-like"/>
    <property type="match status" value="14"/>
</dbReference>
<evidence type="ECO:0000313" key="5">
    <source>
        <dbReference type="EMBL" id="CCU71749.1"/>
    </source>
</evidence>
<dbReference type="EMBL" id="HF680312">
    <property type="protein sequence ID" value="CCU71749.1"/>
    <property type="molecule type" value="Genomic_DNA"/>
</dbReference>
<dbReference type="SMART" id="SM00736">
    <property type="entry name" value="CADG"/>
    <property type="match status" value="11"/>
</dbReference>
<dbReference type="Proteomes" id="UP000011866">
    <property type="component" value="Chromosome"/>
</dbReference>
<sequence length="3596" mass="368754">MSYVRFGLVLSMFLVLSACSSDGGSSDSGSTTVDIVITDPDKAAAFLDIFSDPVTQATEDERWEYALVTSAVLAENLSFRLVSGPSGMTISPDGLVQWTPTDEHGDTVNVTIEATYSDENGTVSRSQTFLLPVKHINDKPVITSVAPVTTVAGTTFSYQLEVNDPDDVNNGTDLIFAVSLPSVELLGVSPEEYGVTISPTGLLQWQVPTDPGIGLLDPGLRINVTVTDGEEDWKNGFVARPSQKWNLKVVTTNTAPDIKSSPVTVATEDVAYSYQLDVSDAEDDNNGADLTFALLNSPAGMTVSSTGLIQWTPTENGAAAYSESVEVSVADGGENGVEPVTQSFSINVTPVNDAPTFIGSPSTSAIEGSTYTYALQVTDPDDANNGTDLTFSLTSAPAGMTISSTGVISWTAPANVTSASVEAMVADGGENGAATASLSWTISVDAVNDAPTITSVAPTMATEDSPYVYQLVVADPDDDNNGTDLTFTLVTAPEGMTVSATGAIAWTPVGHEGTVDVTIEVADGGENGVQPASQNFTIAVTAVNDAPVITSEAVVTATEDETYSYEVSATDEENDVLQWSLTTAPEGMIIDSATGVITWTPAETVTSEAVVVEVSDGEFNDTQSFTVAVTAVNDAPVITEGEATALVTDEDTATTLTLNATDVDTDSASLIWTIDTDALNGAAIVSGTGASQTVTYTPTANFSGSDSFVVAVSDGELVATITVNVTVTEAGDAPVITEGENVSLTTNEDNLVLTVLSATDLDTDAANLSWSANDATNGQASVSGSGLTQTVTYTPNANFSGNDSFIVTVSDGVLSDMITVSVTVNSVNDAPAITSVPNTSATEAVAYSYAVTASDVEGDTLTWSLTEAPAGMEIDADTGVINWTPGNAATNPTVVIQVSDGAASSTQTFVIEIGAVNDAPVITEGDTAQINTSEDTVGSITLNATDADSATLTWSVVSVANNGSASVSGTGLSKTINYTPNADFSGTDSFVVAVSDGSLADTIAISVNVAAVNDAPVFISAPSTNAIEASQYQYTAQVSDADDANNGTDLTFTLTQAPEGMTVSTTGVVQWTPGSTVTTADVTLEVIDGGEDGAVAAVQSWTITVGSVNDSPEITSVAIVTATEGMVYQYPVQVTDPDDANNGTDLTFELTTAPAGMTVSSMGLIEWTPTNDDVSVPVTVVVRDGGESGSVPATQSWTIAVTPVNDAPEITQGATTTLSVEEDTLASLGLNATDIDTAATSLTWSVSSVAVNGVASVTGTGSSKSVSYTPNADFNGSDEFAITVSDGELSDTITVNVTVNAVNDAPVMTSAAVTDATEDEAYTYAATASDIDGDTLTWSLTEFPEGMAIDASSGVISWTPANGVETANVTLVVADADASATQTFTITVVAVNDAPEITSSPVTVATEGEIYSYTVTATDAENDTLTWSLTQFPDRMTIDANSGEIIWTPANGATDANVTVEVTDGAATATQDFVVIVGAVNDAPVITEGETATLTTDEDVVGNLVLNATDADTDAANITWSIASAASNGTANVTGTGLSQTVSYSPNADFNGSDSFTVSITDGALTDTITVNVTVNAVNDAPFINSAANTHATEGVLYTYTAMASDVESDTLTWSLTQSPEGMTIDANSGVISWTPANGVTSADITVQVADAEANATQSFTVTVGGVNDAPTITETTAAITTDEDTSGTVTLNATDIDGDTITWALDSAAANGVATVSGTGLSQVVSYAPNADFNGTDSFVVRITDDSLTDTITVNVTVNAANDAPAITETTAAITTDEDTSGTVTLNATDIDGDTINWSVGLAATNGVATVSGAGLSQVVSYAPNANFNGSDSFIVSITDGSLTDTITVDVTVNAANDAPVITSTAITSATEGEVYTYTATATDAENDTLIWSLTTAPSGMNIDSATGVITWTPGNGAISENVVVEVTDSVATTTQSFTITIGAVNDAPVITEGATAALSTDEDTAGSVTLNATDADSAILTWTVSSAASNGSATVTGSGLSKTVSYTPNANFNGTDSFVVTVSDGSASDTITVNVSVAPIADAPVITEGETSAQSTDEDTAKTFALNATDVDGSTITWTIGSAATNGTASVSGNGASNTVNYTPNTNFNGTDSFVVQVSDGALTDTITVTMTVNAVNDMPVITSTAITTATEGQVYSYVPAATDVDGDTLTWSLGASAPATMSVNPTTGELSWTPINGDTSATIQLFASDETLRSEQNFIIAVTAVNDAPVITEGESVSVTMSEDATPQAFSLVLNATDADNAAAELTWTIASVAANGSATVSGTGTSKVVNYTPSADYNGADSFIVNVTDGTDSDTITVNVTVDAANDAPAITETTAAIVTDEDVSGSVTLNATDIDTAAASITWTILTQAANGTASVNAVNTGASMLVTYAPSVNTNGSDSFVVQISDGELTDTITVNVTVNAVDDAPAIAQGSTINLITDENTAGSVALTAVDIDTDAANLSWTVITDATDGVASISGSGTNVSAAYTPTANFIGNDSFVVQLSDGTSNVSITVNVTVNAVNEAPVITNGATATMTTDEDTQATLSLAATDADGDTLTWSIPVGSGASQGGVAVDGTGLVTYVPSLDTNGTDTFSVQVSDGELTDTIAVTVTITAVNDAPVITEGSTSVLNTNEDDDTGSLTFSATDADGDSLAWSVNAAALHGIVTMNGSQFSYAPNIDFNGSDSFIVQVTDGVASATNTVTVNVAAVNDAPMVTSTAVTTAIENQVYAYNVTASDVEGDVISYSLTTSPSGMAIDSTTGEIRWIPSATGTETVVVSVTDGSDADTQTFDISVQAEPAVAGRAVKGVLSNATVEAATYGGLDSNGDHVWNLIGTTTTDAQGYFGFDLGPQSAPVRVRVTTDANSAMVCDTPSGCVLSTFALYGETGAPEVGLTLDTIVSGADFDGPIAVTPLTNMAAVWLQQFPQAIDDNNILLTHRRLSELFGFGDENYMLQRVIDITSPFELSQAVATDMNRVRHAVFAASLQETATVKGLSVNTISDGLGLMFGVLGGQMPLKSGTIDVTALNLSDGTTSLDYTGFDTFIISAKTVANYVNVDSALDSMIAGFDALVTRWSPEATDPSICLDTDPLVDRTECRNVTTLGEATGYDVANFDRAVAPLEVYDYYYAQVAAAEAGINQTNRSLDWLYVTTEDQTNTANLLAAFSELLGYGVSTSVCVPLANTYPYLACDDPVPSADFTGVSPKITKANAFSNRCSLSSSNSCELKVTGTAQGQTFNVTAVIPDIRNLLGGRGGYTPQGGLNMCYNGTITNSTAKLVLTNVCFNLDVSDSPSTALAPFADKPPVGLFGESGYNDTTQVETELNALLEVINLRVALRSLGGSLKIVSADNSLVFQTNELDAGFVFDRLVLKGTKTGPVFDVYVSSLSRTNPAGETLNSISGQDLFRLEINDTSYMTTAKVEDKIGLPAVTSSSNVTIEGLSPIIDVMKDYALSLIDTNAVFVAPTAQRWQEIQDEVAANLVYGGTQVYDISEGGGVYTMTLEQAGYIDISQKNSTANAMRIFLSGAAGYIYADETLVATAHLGNSQDGLMISLMDGSQRTYTSANPDPLGGLQGFLDFLTILAPPSDTTTTP</sequence>
<organism evidence="5 6">
    <name type="scientific">Thalassolituus oleivorans MIL-1</name>
    <dbReference type="NCBI Taxonomy" id="1298593"/>
    <lineage>
        <taxon>Bacteria</taxon>
        <taxon>Pseudomonadati</taxon>
        <taxon>Pseudomonadota</taxon>
        <taxon>Gammaproteobacteria</taxon>
        <taxon>Oceanospirillales</taxon>
        <taxon>Oceanospirillaceae</taxon>
        <taxon>Thalassolituus</taxon>
    </lineage>
</organism>
<dbReference type="GO" id="GO:0007156">
    <property type="term" value="P:homophilic cell adhesion via plasma membrane adhesion molecules"/>
    <property type="evidence" value="ECO:0007669"/>
    <property type="project" value="InterPro"/>
</dbReference>
<feature type="domain" description="Cadherin" evidence="4">
    <location>
        <begin position="2236"/>
        <end position="2335"/>
    </location>
</feature>
<feature type="domain" description="Cadherin" evidence="4">
    <location>
        <begin position="2629"/>
        <end position="2795"/>
    </location>
</feature>
<protein>
    <submittedName>
        <fullName evidence="5">Outer membrane protein</fullName>
    </submittedName>
</protein>
<dbReference type="Gene3D" id="2.60.40.10">
    <property type="entry name" value="Immunoglobulins"/>
    <property type="match status" value="15"/>
</dbReference>
<dbReference type="GO" id="GO:0005509">
    <property type="term" value="F:calcium ion binding"/>
    <property type="evidence" value="ECO:0007669"/>
    <property type="project" value="InterPro"/>
</dbReference>
<name>M5E2D4_9GAMM</name>
<reference evidence="5 6" key="1">
    <citation type="journal article" date="2013" name="Genome Announc.">
        <title>Genome Sequence of Thalassolituus oleivorans MIL-1 (DSM 14913T).</title>
        <authorList>
            <person name="Golyshin P.N."/>
            <person name="Werner J."/>
            <person name="Chernikova T.N."/>
            <person name="Tran H."/>
            <person name="Ferrer M."/>
            <person name="Yakimov M.M."/>
            <person name="Teeling H."/>
            <person name="Golyshina O.V."/>
        </authorList>
    </citation>
    <scope>NUCLEOTIDE SEQUENCE [LARGE SCALE GENOMIC DNA]</scope>
    <source>
        <strain evidence="5 6">MIL-1</strain>
    </source>
</reference>
<dbReference type="Pfam" id="PF17963">
    <property type="entry name" value="Big_9"/>
    <property type="match status" value="14"/>
</dbReference>